<accession>A0AAV9I247</accession>
<keyword evidence="5" id="KW-1185">Reference proteome</keyword>
<reference evidence="4 5" key="1">
    <citation type="submission" date="2022-07" db="EMBL/GenBank/DDBJ databases">
        <title>Genome-wide signatures of adaptation to extreme environments.</title>
        <authorList>
            <person name="Cho C.H."/>
            <person name="Yoon H.S."/>
        </authorList>
    </citation>
    <scope>NUCLEOTIDE SEQUENCE [LARGE SCALE GENOMIC DNA]</scope>
    <source>
        <strain evidence="4 5">108.79 E11</strain>
    </source>
</reference>
<sequence>MKETPRVICAGMHSVDLLLINSDIPQTPESVVFFEKYTHVPGGCVYNTAKGFILLGVPVKVLTKVGNDENGRFFIKELESLGIDTSDIKVDDSKSTCLSVLPVYYNGGRGAFSHLGTNTTIQVDDLLDDTLRRALENKNQWEGNNSSHRPPPREDVPSYLIYHYGYPHMVTQVQGKVLAQHFQSIRSLGITVALDMNGANSNDESIVHAALEYVGIFHVNIEEAIVLSGKHLQHLQRNSSGNPQLPLEEKVNFQQVKGIADYFHQLGVALVAITLGPRGAFLSTHSNPSVIEKNIACFPCLSPGKAVFRPNFQAKGTINAVGAGDTFTAGILAMLLRQAHSSSFLSLELLADVGLAAAMQRIDSGVEPKTLQKLVMQLDEMPRASVQSL</sequence>
<dbReference type="EMBL" id="JANCYU010000001">
    <property type="protein sequence ID" value="KAK4522123.1"/>
    <property type="molecule type" value="Genomic_DNA"/>
</dbReference>
<organism evidence="4 5">
    <name type="scientific">Galdieria yellowstonensis</name>
    <dbReference type="NCBI Taxonomy" id="3028027"/>
    <lineage>
        <taxon>Eukaryota</taxon>
        <taxon>Rhodophyta</taxon>
        <taxon>Bangiophyceae</taxon>
        <taxon>Galdieriales</taxon>
        <taxon>Galdieriaceae</taxon>
        <taxon>Galdieria</taxon>
    </lineage>
</organism>
<evidence type="ECO:0000313" key="4">
    <source>
        <dbReference type="EMBL" id="KAK4522123.1"/>
    </source>
</evidence>
<dbReference type="Proteomes" id="UP001300502">
    <property type="component" value="Unassembled WGS sequence"/>
</dbReference>
<protein>
    <recommendedName>
        <fullName evidence="3">Carbohydrate kinase PfkB domain-containing protein</fullName>
    </recommendedName>
</protein>
<comment type="caution">
    <text evidence="4">The sequence shown here is derived from an EMBL/GenBank/DDBJ whole genome shotgun (WGS) entry which is preliminary data.</text>
</comment>
<dbReference type="InterPro" id="IPR011611">
    <property type="entry name" value="PfkB_dom"/>
</dbReference>
<dbReference type="SUPFAM" id="SSF53613">
    <property type="entry name" value="Ribokinase-like"/>
    <property type="match status" value="1"/>
</dbReference>
<dbReference type="AlphaFoldDB" id="A0AAV9I247"/>
<name>A0AAV9I247_9RHOD</name>
<evidence type="ECO:0000256" key="1">
    <source>
        <dbReference type="ARBA" id="ARBA00022679"/>
    </source>
</evidence>
<evidence type="ECO:0000259" key="3">
    <source>
        <dbReference type="Pfam" id="PF00294"/>
    </source>
</evidence>
<proteinExistence type="predicted"/>
<keyword evidence="1" id="KW-0808">Transferase</keyword>
<evidence type="ECO:0000313" key="5">
    <source>
        <dbReference type="Proteomes" id="UP001300502"/>
    </source>
</evidence>
<dbReference type="Pfam" id="PF00294">
    <property type="entry name" value="PfkB"/>
    <property type="match status" value="2"/>
</dbReference>
<feature type="domain" description="Carbohydrate kinase PfkB" evidence="3">
    <location>
        <begin position="159"/>
        <end position="361"/>
    </location>
</feature>
<feature type="domain" description="Carbohydrate kinase PfkB" evidence="3">
    <location>
        <begin position="14"/>
        <end position="123"/>
    </location>
</feature>
<dbReference type="PANTHER" id="PTHR10584">
    <property type="entry name" value="SUGAR KINASE"/>
    <property type="match status" value="1"/>
</dbReference>
<dbReference type="Gene3D" id="3.40.1190.20">
    <property type="match status" value="1"/>
</dbReference>
<dbReference type="InterPro" id="IPR029056">
    <property type="entry name" value="Ribokinase-like"/>
</dbReference>
<gene>
    <name evidence="4" type="ORF">GAYE_FCTG49G0002</name>
</gene>
<keyword evidence="2" id="KW-0418">Kinase</keyword>
<dbReference type="GO" id="GO:0016301">
    <property type="term" value="F:kinase activity"/>
    <property type="evidence" value="ECO:0007669"/>
    <property type="project" value="UniProtKB-KW"/>
</dbReference>
<dbReference type="PANTHER" id="PTHR10584:SF166">
    <property type="entry name" value="RIBOKINASE"/>
    <property type="match status" value="1"/>
</dbReference>
<evidence type="ECO:0000256" key="2">
    <source>
        <dbReference type="ARBA" id="ARBA00022777"/>
    </source>
</evidence>